<sequence>MEKTSALLTVDAEGFSTHRDVDQPRLHIEMRRAVDAACASSGLDAQWAEIPFKESTGDGLLAVLPRETIPDLVDRFPARLQDILASMGRRLRGDGLSLRLRVALHEGLVDDDRPGAPGISAATTEVCRIVDGVPLRDALTTSDPHVTYTAFAVSREIFGPYIQGGRTDLRESQFDPVEITVKGVSRPAYLRVPVPSRRLDPPPAPEETPPAPASHPAPAPGHISLNDVKVRGDNSQNVIGSHVAGSVHQIRS</sequence>
<organism evidence="2 3">
    <name type="scientific">Actinocorallia longicatena</name>
    <dbReference type="NCBI Taxonomy" id="111803"/>
    <lineage>
        <taxon>Bacteria</taxon>
        <taxon>Bacillati</taxon>
        <taxon>Actinomycetota</taxon>
        <taxon>Actinomycetes</taxon>
        <taxon>Streptosporangiales</taxon>
        <taxon>Thermomonosporaceae</taxon>
        <taxon>Actinocorallia</taxon>
    </lineage>
</organism>
<proteinExistence type="predicted"/>
<comment type="caution">
    <text evidence="2">The sequence shown here is derived from an EMBL/GenBank/DDBJ whole genome shotgun (WGS) entry which is preliminary data.</text>
</comment>
<name>A0ABP6QEQ6_9ACTN</name>
<dbReference type="RefSeq" id="WP_344833077.1">
    <property type="nucleotide sequence ID" value="NZ_BAAAUV010000014.1"/>
</dbReference>
<feature type="compositionally biased region" description="Pro residues" evidence="1">
    <location>
        <begin position="201"/>
        <end position="219"/>
    </location>
</feature>
<keyword evidence="3" id="KW-1185">Reference proteome</keyword>
<evidence type="ECO:0008006" key="4">
    <source>
        <dbReference type="Google" id="ProtNLM"/>
    </source>
</evidence>
<evidence type="ECO:0000313" key="2">
    <source>
        <dbReference type="EMBL" id="GAA3224755.1"/>
    </source>
</evidence>
<protein>
    <recommendedName>
        <fullName evidence="4">Guanylate cyclase domain-containing protein</fullName>
    </recommendedName>
</protein>
<accession>A0ABP6QEQ6</accession>
<reference evidence="3" key="1">
    <citation type="journal article" date="2019" name="Int. J. Syst. Evol. Microbiol.">
        <title>The Global Catalogue of Microorganisms (GCM) 10K type strain sequencing project: providing services to taxonomists for standard genome sequencing and annotation.</title>
        <authorList>
            <consortium name="The Broad Institute Genomics Platform"/>
            <consortium name="The Broad Institute Genome Sequencing Center for Infectious Disease"/>
            <person name="Wu L."/>
            <person name="Ma J."/>
        </authorList>
    </citation>
    <scope>NUCLEOTIDE SEQUENCE [LARGE SCALE GENOMIC DNA]</scope>
    <source>
        <strain evidence="3">JCM 9377</strain>
    </source>
</reference>
<dbReference type="Proteomes" id="UP001501237">
    <property type="component" value="Unassembled WGS sequence"/>
</dbReference>
<evidence type="ECO:0000313" key="3">
    <source>
        <dbReference type="Proteomes" id="UP001501237"/>
    </source>
</evidence>
<feature type="region of interest" description="Disordered" evidence="1">
    <location>
        <begin position="192"/>
        <end position="223"/>
    </location>
</feature>
<dbReference type="EMBL" id="BAAAUV010000014">
    <property type="protein sequence ID" value="GAA3224755.1"/>
    <property type="molecule type" value="Genomic_DNA"/>
</dbReference>
<gene>
    <name evidence="2" type="ORF">GCM10010468_52030</name>
</gene>
<evidence type="ECO:0000256" key="1">
    <source>
        <dbReference type="SAM" id="MobiDB-lite"/>
    </source>
</evidence>